<organism evidence="16 17">
    <name type="scientific">Thiocapsa imhoffii</name>
    <dbReference type="NCBI Taxonomy" id="382777"/>
    <lineage>
        <taxon>Bacteria</taxon>
        <taxon>Pseudomonadati</taxon>
        <taxon>Pseudomonadota</taxon>
        <taxon>Gammaproteobacteria</taxon>
        <taxon>Chromatiales</taxon>
        <taxon>Chromatiaceae</taxon>
        <taxon>Thiocapsa</taxon>
    </lineage>
</organism>
<evidence type="ECO:0000259" key="15">
    <source>
        <dbReference type="PROSITE" id="PS51645"/>
    </source>
</evidence>
<gene>
    <name evidence="16" type="ORF">CKO25_08745</name>
</gene>
<name>A0A9X1B8Y8_9GAMM</name>
<dbReference type="FunFam" id="1.10.579.10:FF:000003">
    <property type="entry name" value="Deoxyribodipyrimidine photo-lyase"/>
    <property type="match status" value="1"/>
</dbReference>
<comment type="cofactor">
    <cofactor evidence="12">
        <name>FAD</name>
        <dbReference type="ChEBI" id="CHEBI:57692"/>
    </cofactor>
    <text evidence="12">Binds 1 FAD per subunit.</text>
</comment>
<evidence type="ECO:0000256" key="4">
    <source>
        <dbReference type="ARBA" id="ARBA00014046"/>
    </source>
</evidence>
<feature type="binding site" evidence="12">
    <location>
        <begin position="375"/>
        <end position="377"/>
    </location>
    <ligand>
        <name>FAD</name>
        <dbReference type="ChEBI" id="CHEBI:57692"/>
    </ligand>
</feature>
<keyword evidence="7 14" id="KW-0157">Chromophore</keyword>
<dbReference type="EMBL" id="NRSD01000007">
    <property type="protein sequence ID" value="MBK1644733.1"/>
    <property type="molecule type" value="Genomic_DNA"/>
</dbReference>
<dbReference type="AlphaFoldDB" id="A0A9X1B8Y8"/>
<dbReference type="GO" id="GO:0009416">
    <property type="term" value="P:response to light stimulus"/>
    <property type="evidence" value="ECO:0007669"/>
    <property type="project" value="TreeGrafter"/>
</dbReference>
<dbReference type="PANTHER" id="PTHR11455">
    <property type="entry name" value="CRYPTOCHROME"/>
    <property type="match status" value="1"/>
</dbReference>
<dbReference type="Proteomes" id="UP001138802">
    <property type="component" value="Unassembled WGS sequence"/>
</dbReference>
<protein>
    <recommendedName>
        <fullName evidence="4">Deoxyribodipyrimidine photo-lyase</fullName>
        <ecNumber evidence="3">4.1.99.3</ecNumber>
    </recommendedName>
    <alternativeName>
        <fullName evidence="8">DNA photolyase</fullName>
    </alternativeName>
    <alternativeName>
        <fullName evidence="11">Photoreactivating enzyme</fullName>
    </alternativeName>
</protein>
<dbReference type="Pfam" id="PF03441">
    <property type="entry name" value="FAD_binding_7"/>
    <property type="match status" value="1"/>
</dbReference>
<dbReference type="PRINTS" id="PR00147">
    <property type="entry name" value="DNAPHOTLYASE"/>
</dbReference>
<evidence type="ECO:0000256" key="1">
    <source>
        <dbReference type="ARBA" id="ARBA00001932"/>
    </source>
</evidence>
<dbReference type="InterPro" id="IPR005101">
    <property type="entry name" value="Cryptochr/Photolyase_FAD-bd"/>
</dbReference>
<dbReference type="InterPro" id="IPR002081">
    <property type="entry name" value="Cryptochrome/DNA_photolyase_1"/>
</dbReference>
<evidence type="ECO:0000256" key="5">
    <source>
        <dbReference type="ARBA" id="ARBA00022630"/>
    </source>
</evidence>
<dbReference type="InterPro" id="IPR036134">
    <property type="entry name" value="Crypto/Photolyase_FAD-like_sf"/>
</dbReference>
<keyword evidence="6 12" id="KW-0274">FAD</keyword>
<dbReference type="EC" id="4.1.99.3" evidence="3"/>
<dbReference type="SUPFAM" id="SSF48173">
    <property type="entry name" value="Cryptochrome/photolyase FAD-binding domain"/>
    <property type="match status" value="1"/>
</dbReference>
<dbReference type="GO" id="GO:0071949">
    <property type="term" value="F:FAD binding"/>
    <property type="evidence" value="ECO:0007669"/>
    <property type="project" value="TreeGrafter"/>
</dbReference>
<feature type="site" description="Electron transfer via tryptophanyl radical" evidence="13">
    <location>
        <position position="362"/>
    </location>
</feature>
<dbReference type="InterPro" id="IPR036155">
    <property type="entry name" value="Crypto/Photolyase_N_sf"/>
</dbReference>
<reference evidence="16 17" key="1">
    <citation type="journal article" date="2020" name="Microorganisms">
        <title>Osmotic Adaptation and Compatible Solute Biosynthesis of Phototrophic Bacteria as Revealed from Genome Analyses.</title>
        <authorList>
            <person name="Imhoff J.F."/>
            <person name="Rahn T."/>
            <person name="Kunzel S."/>
            <person name="Keller A."/>
            <person name="Neulinger S.C."/>
        </authorList>
    </citation>
    <scope>NUCLEOTIDE SEQUENCE [LARGE SCALE GENOMIC DNA]</scope>
    <source>
        <strain evidence="16 17">DSM 21303</strain>
    </source>
</reference>
<dbReference type="InterPro" id="IPR006050">
    <property type="entry name" value="DNA_photolyase_N"/>
</dbReference>
<comment type="caution">
    <text evidence="16">The sequence shown here is derived from an EMBL/GenBank/DDBJ whole genome shotgun (WGS) entry which is preliminary data.</text>
</comment>
<feature type="site" description="Electron transfer via tryptophanyl radical" evidence="13">
    <location>
        <position position="307"/>
    </location>
</feature>
<feature type="site" description="Electron transfer via tryptophanyl radical" evidence="13">
    <location>
        <position position="385"/>
    </location>
</feature>
<comment type="similarity">
    <text evidence="2">Belongs to the DNA photolyase class-1 family.</text>
</comment>
<dbReference type="PANTHER" id="PTHR11455:SF9">
    <property type="entry name" value="CRYPTOCHROME CIRCADIAN CLOCK 5 ISOFORM X1"/>
    <property type="match status" value="1"/>
</dbReference>
<keyword evidence="5 12" id="KW-0285">Flavoprotein</keyword>
<dbReference type="Pfam" id="PF00875">
    <property type="entry name" value="DNA_photolyase"/>
    <property type="match status" value="1"/>
</dbReference>
<evidence type="ECO:0000256" key="14">
    <source>
        <dbReference type="RuleBase" id="RU004182"/>
    </source>
</evidence>
<comment type="function">
    <text evidence="10">Involved in repair of UV radiation-induced DNA damage. Catalyzes the light-dependent monomerization (300-600 nm) of cyclobutyl pyrimidine dimers (in cis-syn configuration), which are formed between adjacent bases on the same DNA strand upon exposure to ultraviolet radiation.</text>
</comment>
<evidence type="ECO:0000313" key="17">
    <source>
        <dbReference type="Proteomes" id="UP001138802"/>
    </source>
</evidence>
<dbReference type="PROSITE" id="PS51645">
    <property type="entry name" value="PHR_CRY_ALPHA_BETA"/>
    <property type="match status" value="1"/>
</dbReference>
<comment type="catalytic activity">
    <reaction evidence="9">
        <text>cyclobutadipyrimidine (in DNA) = 2 pyrimidine residues (in DNA).</text>
        <dbReference type="EC" id="4.1.99.3"/>
    </reaction>
</comment>
<evidence type="ECO:0000256" key="6">
    <source>
        <dbReference type="ARBA" id="ARBA00022827"/>
    </source>
</evidence>
<accession>A0A9X1B8Y8</accession>
<keyword evidence="17" id="KW-1185">Reference proteome</keyword>
<dbReference type="InterPro" id="IPR014729">
    <property type="entry name" value="Rossmann-like_a/b/a_fold"/>
</dbReference>
<dbReference type="PROSITE" id="PS00394">
    <property type="entry name" value="DNA_PHOTOLYASES_1_1"/>
    <property type="match status" value="1"/>
</dbReference>
<sequence length="481" mass="54520">MPNTAILWFRRDLRLDDNPALHGCLSDCDHLLPLYIHEPEEEAPWVPGAASRWWLHGSLAQLAHDLRSRGSQLLVTRGDSLDTLTRIASATGARTLHWNRLYDPATRERDTRVKQALRAAGIKVVSHPGSVLFEPWEIASGSGEPYRVFSAFWRRCGTRLGECTTLDAPVSLPPAPPLVSGLALDELMLRPRIPWDSGLQATWTPGEAAAHARARTFLHTHAADYRQQRDRPDRTGTSALSPALHFGELSPRRLLRMVTEIWEDPSAEPIEPFVRELGWREFAHHLLYHYPHTTDAPLDPRFAALPWRETDAERLLEAWQRGATGIPLVDAGMRELWELGWMHNRTRMVVASFLTKNLRLPWQLGARWFWDTLVDADLAANTLGWQWSAGCGADAAPYFRIFNPVLQGERFDPRGDYVRRWCPELGRLPVKFIHRPWMAPPAVLDHAGLRLGREYPAPIVDLQDSRAAALAAYETIKGRAR</sequence>
<dbReference type="InterPro" id="IPR018394">
    <property type="entry name" value="DNA_photolyase_1_CS_C"/>
</dbReference>
<dbReference type="GO" id="GO:0000719">
    <property type="term" value="P:photoreactive repair"/>
    <property type="evidence" value="ECO:0007669"/>
    <property type="project" value="UniProtKB-ARBA"/>
</dbReference>
<dbReference type="PROSITE" id="PS00691">
    <property type="entry name" value="DNA_PHOTOLYASES_1_2"/>
    <property type="match status" value="1"/>
</dbReference>
<comment type="cofactor">
    <cofactor evidence="1">
        <name>(6R)-5,10-methylene-5,6,7,8-tetrahydrofolate</name>
        <dbReference type="ChEBI" id="CHEBI:15636"/>
    </cofactor>
</comment>
<proteinExistence type="inferred from homology"/>
<dbReference type="Gene3D" id="1.10.579.10">
    <property type="entry name" value="DNA Cyclobutane Dipyrimidine Photolyase, subunit A, domain 3"/>
    <property type="match status" value="1"/>
</dbReference>
<dbReference type="Gene3D" id="1.25.40.80">
    <property type="match status" value="1"/>
</dbReference>
<dbReference type="GO" id="GO:0003904">
    <property type="term" value="F:deoxyribodipyrimidine photo-lyase activity"/>
    <property type="evidence" value="ECO:0007669"/>
    <property type="project" value="UniProtKB-EC"/>
</dbReference>
<evidence type="ECO:0000256" key="11">
    <source>
        <dbReference type="ARBA" id="ARBA00083107"/>
    </source>
</evidence>
<evidence type="ECO:0000256" key="9">
    <source>
        <dbReference type="ARBA" id="ARBA00033999"/>
    </source>
</evidence>
<evidence type="ECO:0000256" key="10">
    <source>
        <dbReference type="ARBA" id="ARBA00059220"/>
    </source>
</evidence>
<dbReference type="SUPFAM" id="SSF52425">
    <property type="entry name" value="Cryptochrome/photolyase, N-terminal domain"/>
    <property type="match status" value="1"/>
</dbReference>
<evidence type="ECO:0000256" key="3">
    <source>
        <dbReference type="ARBA" id="ARBA00013149"/>
    </source>
</evidence>
<evidence type="ECO:0000256" key="2">
    <source>
        <dbReference type="ARBA" id="ARBA00005862"/>
    </source>
</evidence>
<dbReference type="RefSeq" id="WP_200387543.1">
    <property type="nucleotide sequence ID" value="NZ_NRSD01000007.1"/>
</dbReference>
<feature type="binding site" evidence="12">
    <location>
        <position position="273"/>
    </location>
    <ligand>
        <name>FAD</name>
        <dbReference type="ChEBI" id="CHEBI:57692"/>
    </ligand>
</feature>
<evidence type="ECO:0000313" key="16">
    <source>
        <dbReference type="EMBL" id="MBK1644733.1"/>
    </source>
</evidence>
<dbReference type="GO" id="GO:0003677">
    <property type="term" value="F:DNA binding"/>
    <property type="evidence" value="ECO:0007669"/>
    <property type="project" value="TreeGrafter"/>
</dbReference>
<feature type="binding site" evidence="12">
    <location>
        <position position="225"/>
    </location>
    <ligand>
        <name>FAD</name>
        <dbReference type="ChEBI" id="CHEBI:57692"/>
    </ligand>
</feature>
<evidence type="ECO:0000256" key="12">
    <source>
        <dbReference type="PIRSR" id="PIRSR602081-1"/>
    </source>
</evidence>
<evidence type="ECO:0000256" key="8">
    <source>
        <dbReference type="ARBA" id="ARBA00031671"/>
    </source>
</evidence>
<evidence type="ECO:0000256" key="7">
    <source>
        <dbReference type="ARBA" id="ARBA00022991"/>
    </source>
</evidence>
<dbReference type="Gene3D" id="3.40.50.620">
    <property type="entry name" value="HUPs"/>
    <property type="match status" value="1"/>
</dbReference>
<feature type="binding site" evidence="12">
    <location>
        <begin position="237"/>
        <end position="241"/>
    </location>
    <ligand>
        <name>FAD</name>
        <dbReference type="ChEBI" id="CHEBI:57692"/>
    </ligand>
</feature>
<feature type="domain" description="Photolyase/cryptochrome alpha/beta" evidence="15">
    <location>
        <begin position="3"/>
        <end position="132"/>
    </location>
</feature>
<comment type="similarity">
    <text evidence="14">Belongs to the DNA photolyase family.</text>
</comment>
<evidence type="ECO:0000256" key="13">
    <source>
        <dbReference type="PIRSR" id="PIRSR602081-2"/>
    </source>
</evidence>